<evidence type="ECO:0000313" key="3">
    <source>
        <dbReference type="EMBL" id="RCV93284.1"/>
    </source>
</evidence>
<dbReference type="SUPFAM" id="SSF53335">
    <property type="entry name" value="S-adenosyl-L-methionine-dependent methyltransferases"/>
    <property type="match status" value="1"/>
</dbReference>
<dbReference type="InterPro" id="IPR013216">
    <property type="entry name" value="Methyltransf_11"/>
</dbReference>
<organism evidence="3 4">
    <name type="scientific">Vreelandella rituensis</name>
    <dbReference type="NCBI Taxonomy" id="2282306"/>
    <lineage>
        <taxon>Bacteria</taxon>
        <taxon>Pseudomonadati</taxon>
        <taxon>Pseudomonadota</taxon>
        <taxon>Gammaproteobacteria</taxon>
        <taxon>Oceanospirillales</taxon>
        <taxon>Halomonadaceae</taxon>
        <taxon>Vreelandella</taxon>
    </lineage>
</organism>
<proteinExistence type="predicted"/>
<dbReference type="EMBL" id="QPIJ01000003">
    <property type="protein sequence ID" value="RCV93284.1"/>
    <property type="molecule type" value="Genomic_DNA"/>
</dbReference>
<dbReference type="Pfam" id="PF08241">
    <property type="entry name" value="Methyltransf_11"/>
    <property type="match status" value="1"/>
</dbReference>
<keyword evidence="4" id="KW-1185">Reference proteome</keyword>
<feature type="domain" description="Methyltransferase type 11" evidence="2">
    <location>
        <begin position="83"/>
        <end position="131"/>
    </location>
</feature>
<feature type="region of interest" description="Disordered" evidence="1">
    <location>
        <begin position="235"/>
        <end position="265"/>
    </location>
</feature>
<gene>
    <name evidence="3" type="ORF">DU506_02910</name>
</gene>
<name>A0A368U8K2_9GAMM</name>
<dbReference type="Gene3D" id="3.40.50.150">
    <property type="entry name" value="Vaccinia Virus protein VP39"/>
    <property type="match status" value="1"/>
</dbReference>
<sequence>MSNSTTAMELAQCLKESRQYWDSEAGRTQWEAQRACLGPVCEGLFGGHSLEMGMAGPLTTMCPIRHPMRWAPVHGMAETERTLVCPPDALPLPDQCLDLTVLHHWLENVPNAHHTLQEAARVTADNGKLVIFGFHPFGVGQLSRHRPFRRHQIPWNGTWRTPAGLREWLAFVDFEIERVDYCCFRWPGGKAGPEFWETLGRRYNLPIGESYMIQARRQQQRASIKPLRFSLKAPIRNTTQGATRSSSENHGRHASPCKRKDDNSE</sequence>
<keyword evidence="3" id="KW-0489">Methyltransferase</keyword>
<dbReference type="GO" id="GO:0008757">
    <property type="term" value="F:S-adenosylmethionine-dependent methyltransferase activity"/>
    <property type="evidence" value="ECO:0007669"/>
    <property type="project" value="InterPro"/>
</dbReference>
<dbReference type="Proteomes" id="UP000253204">
    <property type="component" value="Unassembled WGS sequence"/>
</dbReference>
<dbReference type="AlphaFoldDB" id="A0A368U8K2"/>
<comment type="caution">
    <text evidence="3">The sequence shown here is derived from an EMBL/GenBank/DDBJ whole genome shotgun (WGS) entry which is preliminary data.</text>
</comment>
<dbReference type="GO" id="GO:0032259">
    <property type="term" value="P:methylation"/>
    <property type="evidence" value="ECO:0007669"/>
    <property type="project" value="UniProtKB-KW"/>
</dbReference>
<keyword evidence="3" id="KW-0808">Transferase</keyword>
<dbReference type="OrthoDB" id="6191410at2"/>
<dbReference type="RefSeq" id="WP_114485461.1">
    <property type="nucleotide sequence ID" value="NZ_CBCSHM010000025.1"/>
</dbReference>
<evidence type="ECO:0000256" key="1">
    <source>
        <dbReference type="SAM" id="MobiDB-lite"/>
    </source>
</evidence>
<protein>
    <submittedName>
        <fullName evidence="3">Methyltransferase domain-containing protein</fullName>
    </submittedName>
</protein>
<evidence type="ECO:0000313" key="4">
    <source>
        <dbReference type="Proteomes" id="UP000253204"/>
    </source>
</evidence>
<evidence type="ECO:0000259" key="2">
    <source>
        <dbReference type="Pfam" id="PF08241"/>
    </source>
</evidence>
<accession>A0A368U8K2</accession>
<dbReference type="InterPro" id="IPR029063">
    <property type="entry name" value="SAM-dependent_MTases_sf"/>
</dbReference>
<feature type="compositionally biased region" description="Polar residues" evidence="1">
    <location>
        <begin position="236"/>
        <end position="248"/>
    </location>
</feature>
<reference evidence="3 4" key="1">
    <citation type="submission" date="2018-07" db="EMBL/GenBank/DDBJ databases">
        <title>Halomonas rutogse sp. nov., isolated from Lake TangqianCo on Tibetan Plateau.</title>
        <authorList>
            <person name="Lu H."/>
            <person name="Xing P."/>
            <person name="Wu Q."/>
        </authorList>
    </citation>
    <scope>NUCLEOTIDE SEQUENCE [LARGE SCALE GENOMIC DNA]</scope>
    <source>
        <strain evidence="3 4">TQ8S</strain>
    </source>
</reference>